<accession>A0A2U3K3N5</accession>
<keyword evidence="2 10" id="KW-0723">Serine/threonine-protein kinase</keyword>
<evidence type="ECO:0000256" key="1">
    <source>
        <dbReference type="ARBA" id="ARBA00012513"/>
    </source>
</evidence>
<dbReference type="GO" id="GO:0005524">
    <property type="term" value="F:ATP binding"/>
    <property type="evidence" value="ECO:0007669"/>
    <property type="project" value="UniProtKB-UniRule"/>
</dbReference>
<dbReference type="Pfam" id="PF07676">
    <property type="entry name" value="PD40"/>
    <property type="match status" value="4"/>
</dbReference>
<keyword evidence="4 7" id="KW-0547">Nucleotide-binding</keyword>
<reference evidence="11" key="1">
    <citation type="submission" date="2018-02" db="EMBL/GenBank/DDBJ databases">
        <authorList>
            <person name="Hausmann B."/>
        </authorList>
    </citation>
    <scope>NUCLEOTIDE SEQUENCE [LARGE SCALE GENOMIC DNA]</scope>
    <source>
        <strain evidence="11">Peat soil MAG SbA1</strain>
    </source>
</reference>
<keyword evidence="6 7" id="KW-0067">ATP-binding</keyword>
<dbReference type="Gene3D" id="2.120.10.30">
    <property type="entry name" value="TolB, C-terminal domain"/>
    <property type="match status" value="2"/>
</dbReference>
<dbReference type="PROSITE" id="PS00107">
    <property type="entry name" value="PROTEIN_KINASE_ATP"/>
    <property type="match status" value="1"/>
</dbReference>
<proteinExistence type="predicted"/>
<feature type="binding site" evidence="7">
    <location>
        <position position="38"/>
    </location>
    <ligand>
        <name>ATP</name>
        <dbReference type="ChEBI" id="CHEBI:30616"/>
    </ligand>
</feature>
<evidence type="ECO:0000256" key="6">
    <source>
        <dbReference type="ARBA" id="ARBA00022840"/>
    </source>
</evidence>
<dbReference type="Gene3D" id="1.10.510.10">
    <property type="entry name" value="Transferase(Phosphotransferase) domain 1"/>
    <property type="match status" value="1"/>
</dbReference>
<evidence type="ECO:0000256" key="4">
    <source>
        <dbReference type="ARBA" id="ARBA00022741"/>
    </source>
</evidence>
<sequence>MIGQTISHYRIVEKLGGGGMGVVYKAEDTQLGRFVALKFLPDDVVQDAQALERFRREARAASALNHPNICTIHEIGEFQGHPFIVMEHLEGRTLRETILGRPLETDRLVDLGIEVADALDAAHAKGIIHRDIKPANLFVTDRGHAKILDFGLAKISPMKSSKSGATATLTEDHLTSPGSALGTAAYMSPEQSLGKELDARTDLFSLGAVLYEMATGTLPFRGDTTAALFNSILNSAPSSPLRLNPDLPLELERITNKALEKDREVRYQSAAELRADLKRLKRDTTSGKMTAASAPATVSKSRWPWIGAVLIVIIAGAGTFAWLRSPLPPPKILATTQLTHDGIPKVSVLTDGSRLYITETSGGGQLLVQASSTGGQTSAIPSSFTNVGVSDISPDHTQLLVESVIGTATEFPFWALPLPSGTPRRLADVVGHAGAWSPDGRKLAFAKGSDLYLANADGTDARKLITVSGIPADLRFSPDGAHLRLTVSNPEGNSSALWEVRTDGTGLHPLLPNWHALAAECCGTWSPDGRYYFFLDYTPAGWNLWALRQSAGIFQTASSTPIQLTTGPSSFGSLAPSPDGKKLFVAGRQGRGELVRYDARSHQFVPFLSGVSAGELDFSRDGKWVTYVTYPDYALWRSRVDGSDPLQLTFPPMSADLPRWSPDGTQIAFVDSELGRPLKIFLVSTQGGTPRELLPETRNQVDPAWSPDGKQIAFGRIGVVGSTEKLAIQVVDISTHQVSVIPGSESLFSPRWSPDGRYLAALPEDSKKLVLLDFKTGKWSDWINEPGAIGFPNWSRDGNYVYYDTISTDHSTFRRVKVGQTPSEPVLDLKDLHRYSLTLVGAWSGLAPDGSALFVRDLSTDEIYSLDLELP</sequence>
<dbReference type="InterPro" id="IPR011009">
    <property type="entry name" value="Kinase-like_dom_sf"/>
</dbReference>
<name>A0A2U3K3N5_9BACT</name>
<evidence type="ECO:0000259" key="9">
    <source>
        <dbReference type="PROSITE" id="PS50011"/>
    </source>
</evidence>
<dbReference type="Gene3D" id="3.30.200.20">
    <property type="entry name" value="Phosphorylase Kinase, domain 1"/>
    <property type="match status" value="1"/>
</dbReference>
<evidence type="ECO:0000256" key="8">
    <source>
        <dbReference type="SAM" id="Phobius"/>
    </source>
</evidence>
<evidence type="ECO:0000313" key="10">
    <source>
        <dbReference type="EMBL" id="SPF34282.1"/>
    </source>
</evidence>
<dbReference type="PROSITE" id="PS00108">
    <property type="entry name" value="PROTEIN_KINASE_ST"/>
    <property type="match status" value="1"/>
</dbReference>
<dbReference type="FunFam" id="1.10.510.10:FF:000021">
    <property type="entry name" value="Serine/threonine protein kinase"/>
    <property type="match status" value="1"/>
</dbReference>
<evidence type="ECO:0000256" key="2">
    <source>
        <dbReference type="ARBA" id="ARBA00022527"/>
    </source>
</evidence>
<organism evidence="10 11">
    <name type="scientific">Candidatus Sulfotelmatobacter kueseliae</name>
    <dbReference type="NCBI Taxonomy" id="2042962"/>
    <lineage>
        <taxon>Bacteria</taxon>
        <taxon>Pseudomonadati</taxon>
        <taxon>Acidobacteriota</taxon>
        <taxon>Terriglobia</taxon>
        <taxon>Terriglobales</taxon>
        <taxon>Candidatus Korobacteraceae</taxon>
        <taxon>Candidatus Sulfotelmatobacter</taxon>
    </lineage>
</organism>
<dbReference type="EMBL" id="OMOD01000026">
    <property type="protein sequence ID" value="SPF34282.1"/>
    <property type="molecule type" value="Genomic_DNA"/>
</dbReference>
<evidence type="ECO:0000256" key="7">
    <source>
        <dbReference type="PROSITE-ProRule" id="PRU10141"/>
    </source>
</evidence>
<dbReference type="InterPro" id="IPR000719">
    <property type="entry name" value="Prot_kinase_dom"/>
</dbReference>
<dbReference type="OrthoDB" id="100367at2"/>
<keyword evidence="3" id="KW-0808">Transferase</keyword>
<evidence type="ECO:0000313" key="11">
    <source>
        <dbReference type="Proteomes" id="UP000238701"/>
    </source>
</evidence>
<protein>
    <recommendedName>
        <fullName evidence="1">non-specific serine/threonine protein kinase</fullName>
        <ecNumber evidence="1">2.7.11.1</ecNumber>
    </recommendedName>
</protein>
<keyword evidence="8" id="KW-1133">Transmembrane helix</keyword>
<keyword evidence="8" id="KW-0472">Membrane</keyword>
<dbReference type="InterPro" id="IPR008271">
    <property type="entry name" value="Ser/Thr_kinase_AS"/>
</dbReference>
<dbReference type="PROSITE" id="PS50011">
    <property type="entry name" value="PROTEIN_KINASE_DOM"/>
    <property type="match status" value="1"/>
</dbReference>
<dbReference type="Proteomes" id="UP000238701">
    <property type="component" value="Unassembled WGS sequence"/>
</dbReference>
<keyword evidence="5 10" id="KW-0418">Kinase</keyword>
<feature type="transmembrane region" description="Helical" evidence="8">
    <location>
        <begin position="303"/>
        <end position="323"/>
    </location>
</feature>
<evidence type="ECO:0000256" key="5">
    <source>
        <dbReference type="ARBA" id="ARBA00022777"/>
    </source>
</evidence>
<dbReference type="InterPro" id="IPR011042">
    <property type="entry name" value="6-blade_b-propeller_TolB-like"/>
</dbReference>
<dbReference type="SMART" id="SM00220">
    <property type="entry name" value="S_TKc"/>
    <property type="match status" value="1"/>
</dbReference>
<evidence type="ECO:0000256" key="3">
    <source>
        <dbReference type="ARBA" id="ARBA00022679"/>
    </source>
</evidence>
<dbReference type="InterPro" id="IPR017441">
    <property type="entry name" value="Protein_kinase_ATP_BS"/>
</dbReference>
<dbReference type="SUPFAM" id="SSF82171">
    <property type="entry name" value="DPP6 N-terminal domain-like"/>
    <property type="match status" value="2"/>
</dbReference>
<dbReference type="Pfam" id="PF00069">
    <property type="entry name" value="Pkinase"/>
    <property type="match status" value="1"/>
</dbReference>
<dbReference type="InterPro" id="IPR011659">
    <property type="entry name" value="WD40"/>
</dbReference>
<dbReference type="EC" id="2.7.11.1" evidence="1"/>
<dbReference type="AlphaFoldDB" id="A0A2U3K3N5"/>
<dbReference type="SUPFAM" id="SSF56112">
    <property type="entry name" value="Protein kinase-like (PK-like)"/>
    <property type="match status" value="1"/>
</dbReference>
<dbReference type="CDD" id="cd14014">
    <property type="entry name" value="STKc_PknB_like"/>
    <property type="match status" value="1"/>
</dbReference>
<keyword evidence="8" id="KW-0812">Transmembrane</keyword>
<dbReference type="PANTHER" id="PTHR43289:SF6">
    <property type="entry name" value="SERINE_THREONINE-PROTEIN KINASE NEKL-3"/>
    <property type="match status" value="1"/>
</dbReference>
<gene>
    <name evidence="10" type="ORF">SBA1_1210009</name>
</gene>
<feature type="domain" description="Protein kinase" evidence="9">
    <location>
        <begin position="9"/>
        <end position="280"/>
    </location>
</feature>
<dbReference type="PANTHER" id="PTHR43289">
    <property type="entry name" value="MITOGEN-ACTIVATED PROTEIN KINASE KINASE KINASE 20-RELATED"/>
    <property type="match status" value="1"/>
</dbReference>
<dbReference type="GO" id="GO:0004674">
    <property type="term" value="F:protein serine/threonine kinase activity"/>
    <property type="evidence" value="ECO:0007669"/>
    <property type="project" value="UniProtKB-KW"/>
</dbReference>